<name>A0ABQ6CUK0_9HYPH</name>
<comment type="similarity">
    <text evidence="7">Belongs to the shikimate kinase family.</text>
</comment>
<dbReference type="PANTHER" id="PTHR21087">
    <property type="entry name" value="SHIKIMATE KINASE"/>
    <property type="match status" value="1"/>
</dbReference>
<keyword evidence="7" id="KW-0963">Cytoplasm</keyword>
<comment type="caution">
    <text evidence="7">Lacks conserved residue(s) required for the propagation of feature annotation.</text>
</comment>
<dbReference type="InterPro" id="IPR031322">
    <property type="entry name" value="Shikimate/glucono_kinase"/>
</dbReference>
<feature type="binding site" evidence="7">
    <location>
        <position position="55"/>
    </location>
    <ligand>
        <name>substrate</name>
    </ligand>
</feature>
<feature type="binding site" evidence="7">
    <location>
        <position position="159"/>
    </location>
    <ligand>
        <name>substrate</name>
    </ligand>
</feature>
<sequence>MGGVATSLAPAEREKKLTQALAGRSVVLVGMMGAGKSAVGKRLAGRLGLEFRDADAEIEEAAKKTIAEIFASDGETFFRDKERRVIARLLSCEEPIVLATGGGAYMNSETRALIAGCSVSIWLKAEFDVLMRRVRRKLTRPLLQNPDPEGTLKKLIDLRYPIYAEADVTVLSRDVAHDMVLEDVISALETYLKLRDPAMPELNAQKPDSLA</sequence>
<evidence type="ECO:0000256" key="5">
    <source>
        <dbReference type="ARBA" id="ARBA00022840"/>
    </source>
</evidence>
<organism evidence="8 9">
    <name type="scientific">Labrys miyagiensis</name>
    <dbReference type="NCBI Taxonomy" id="346912"/>
    <lineage>
        <taxon>Bacteria</taxon>
        <taxon>Pseudomonadati</taxon>
        <taxon>Pseudomonadota</taxon>
        <taxon>Alphaproteobacteria</taxon>
        <taxon>Hyphomicrobiales</taxon>
        <taxon>Xanthobacteraceae</taxon>
        <taxon>Labrys</taxon>
    </lineage>
</organism>
<dbReference type="InterPro" id="IPR000623">
    <property type="entry name" value="Shikimate_kinase/TSH1"/>
</dbReference>
<evidence type="ECO:0000256" key="2">
    <source>
        <dbReference type="ARBA" id="ARBA00022679"/>
    </source>
</evidence>
<keyword evidence="7" id="KW-0479">Metal-binding</keyword>
<dbReference type="PANTHER" id="PTHR21087:SF16">
    <property type="entry name" value="SHIKIMATE KINASE 1, CHLOROPLASTIC"/>
    <property type="match status" value="1"/>
</dbReference>
<protein>
    <recommendedName>
        <fullName evidence="7">Shikimate kinase</fullName>
        <shortName evidence="7">SK</shortName>
        <ecNumber evidence="7">2.7.1.71</ecNumber>
    </recommendedName>
</protein>
<comment type="catalytic activity">
    <reaction evidence="7">
        <text>shikimate + ATP = 3-phosphoshikimate + ADP + H(+)</text>
        <dbReference type="Rhea" id="RHEA:13121"/>
        <dbReference type="ChEBI" id="CHEBI:15378"/>
        <dbReference type="ChEBI" id="CHEBI:30616"/>
        <dbReference type="ChEBI" id="CHEBI:36208"/>
        <dbReference type="ChEBI" id="CHEBI:145989"/>
        <dbReference type="ChEBI" id="CHEBI:456216"/>
        <dbReference type="EC" id="2.7.1.71"/>
    </reaction>
</comment>
<keyword evidence="4 7" id="KW-0418">Kinase</keyword>
<comment type="cofactor">
    <cofactor evidence="7">
        <name>Mg(2+)</name>
        <dbReference type="ChEBI" id="CHEBI:18420"/>
    </cofactor>
    <text evidence="7">Binds 1 Mg(2+) ion per subunit.</text>
</comment>
<accession>A0ABQ6CUK0</accession>
<comment type="caution">
    <text evidence="8">The sequence shown here is derived from an EMBL/GenBank/DDBJ whole genome shotgun (WGS) entry which is preliminary data.</text>
</comment>
<gene>
    <name evidence="7 8" type="primary">aroK</name>
    <name evidence="8" type="ORF">GCM10007874_49440</name>
</gene>
<dbReference type="NCBIfam" id="NF010552">
    <property type="entry name" value="PRK13946.1"/>
    <property type="match status" value="1"/>
</dbReference>
<comment type="subunit">
    <text evidence="7">Monomer.</text>
</comment>
<feature type="binding site" evidence="7">
    <location>
        <position position="102"/>
    </location>
    <ligand>
        <name>substrate</name>
    </ligand>
</feature>
<dbReference type="Pfam" id="PF01202">
    <property type="entry name" value="SKI"/>
    <property type="match status" value="1"/>
</dbReference>
<evidence type="ECO:0000313" key="9">
    <source>
        <dbReference type="Proteomes" id="UP001156882"/>
    </source>
</evidence>
<evidence type="ECO:0000256" key="3">
    <source>
        <dbReference type="ARBA" id="ARBA00022741"/>
    </source>
</evidence>
<dbReference type="Gene3D" id="3.40.50.300">
    <property type="entry name" value="P-loop containing nucleotide triphosphate hydrolases"/>
    <property type="match status" value="1"/>
</dbReference>
<evidence type="ECO:0000256" key="4">
    <source>
        <dbReference type="ARBA" id="ARBA00022777"/>
    </source>
</evidence>
<keyword evidence="7" id="KW-0460">Magnesium</keyword>
<keyword evidence="9" id="KW-1185">Reference proteome</keyword>
<proteinExistence type="inferred from homology"/>
<feature type="binding site" evidence="7">
    <location>
        <begin position="33"/>
        <end position="38"/>
    </location>
    <ligand>
        <name>ATP</name>
        <dbReference type="ChEBI" id="CHEBI:30616"/>
    </ligand>
</feature>
<keyword evidence="1 7" id="KW-0028">Amino-acid biosynthesis</keyword>
<comment type="subcellular location">
    <subcellularLocation>
        <location evidence="7">Cytoplasm</location>
    </subcellularLocation>
</comment>
<dbReference type="CDD" id="cd00464">
    <property type="entry name" value="SK"/>
    <property type="match status" value="1"/>
</dbReference>
<feature type="binding site" evidence="7">
    <location>
        <position position="37"/>
    </location>
    <ligand>
        <name>Mg(2+)</name>
        <dbReference type="ChEBI" id="CHEBI:18420"/>
    </ligand>
</feature>
<dbReference type="PRINTS" id="PR01100">
    <property type="entry name" value="SHIKIMTKNASE"/>
</dbReference>
<keyword evidence="5 7" id="KW-0067">ATP-binding</keyword>
<dbReference type="Proteomes" id="UP001156882">
    <property type="component" value="Unassembled WGS sequence"/>
</dbReference>
<evidence type="ECO:0000256" key="1">
    <source>
        <dbReference type="ARBA" id="ARBA00022605"/>
    </source>
</evidence>
<dbReference type="HAMAP" id="MF_00109">
    <property type="entry name" value="Shikimate_kinase"/>
    <property type="match status" value="1"/>
</dbReference>
<dbReference type="EMBL" id="BSPC01000054">
    <property type="protein sequence ID" value="GLS21927.1"/>
    <property type="molecule type" value="Genomic_DNA"/>
</dbReference>
<keyword evidence="2 7" id="KW-0808">Transferase</keyword>
<evidence type="ECO:0000256" key="6">
    <source>
        <dbReference type="ARBA" id="ARBA00023141"/>
    </source>
</evidence>
<dbReference type="EC" id="2.7.1.71" evidence="7"/>
<feature type="binding site" evidence="7">
    <location>
        <position position="79"/>
    </location>
    <ligand>
        <name>substrate</name>
    </ligand>
</feature>
<feature type="binding site" evidence="7">
    <location>
        <position position="140"/>
    </location>
    <ligand>
        <name>ATP</name>
        <dbReference type="ChEBI" id="CHEBI:30616"/>
    </ligand>
</feature>
<keyword evidence="6 7" id="KW-0057">Aromatic amino acid biosynthesis</keyword>
<comment type="pathway">
    <text evidence="7">Metabolic intermediate biosynthesis; chorismate biosynthesis; chorismate from D-erythrose 4-phosphate and phosphoenolpyruvate: step 5/7.</text>
</comment>
<dbReference type="InterPro" id="IPR027417">
    <property type="entry name" value="P-loop_NTPase"/>
</dbReference>
<evidence type="ECO:0000313" key="8">
    <source>
        <dbReference type="EMBL" id="GLS21927.1"/>
    </source>
</evidence>
<evidence type="ECO:0000256" key="7">
    <source>
        <dbReference type="HAMAP-Rule" id="MF_00109"/>
    </source>
</evidence>
<dbReference type="GO" id="GO:0016301">
    <property type="term" value="F:kinase activity"/>
    <property type="evidence" value="ECO:0007669"/>
    <property type="project" value="UniProtKB-KW"/>
</dbReference>
<keyword evidence="3 7" id="KW-0547">Nucleotide-binding</keyword>
<comment type="function">
    <text evidence="7">Catalyzes the specific phosphorylation of the 3-hydroxyl group of shikimic acid using ATP as a cosubstrate.</text>
</comment>
<dbReference type="SUPFAM" id="SSF52540">
    <property type="entry name" value="P-loop containing nucleoside triphosphate hydrolases"/>
    <property type="match status" value="1"/>
</dbReference>
<reference evidence="9" key="1">
    <citation type="journal article" date="2019" name="Int. J. Syst. Evol. Microbiol.">
        <title>The Global Catalogue of Microorganisms (GCM) 10K type strain sequencing project: providing services to taxonomists for standard genome sequencing and annotation.</title>
        <authorList>
            <consortium name="The Broad Institute Genomics Platform"/>
            <consortium name="The Broad Institute Genome Sequencing Center for Infectious Disease"/>
            <person name="Wu L."/>
            <person name="Ma J."/>
        </authorList>
    </citation>
    <scope>NUCLEOTIDE SEQUENCE [LARGE SCALE GENOMIC DNA]</scope>
    <source>
        <strain evidence="9">NBRC 101365</strain>
    </source>
</reference>